<dbReference type="InterPro" id="IPR013762">
    <property type="entry name" value="Integrase-like_cat_sf"/>
</dbReference>
<dbReference type="RefSeq" id="WP_091689040.1">
    <property type="nucleotide sequence ID" value="NZ_BAABFM010000011.1"/>
</dbReference>
<organism evidence="3 4">
    <name type="scientific">Anaerocolumna aminovalerica</name>
    <dbReference type="NCBI Taxonomy" id="1527"/>
    <lineage>
        <taxon>Bacteria</taxon>
        <taxon>Bacillati</taxon>
        <taxon>Bacillota</taxon>
        <taxon>Clostridia</taxon>
        <taxon>Lachnospirales</taxon>
        <taxon>Lachnospiraceae</taxon>
        <taxon>Anaerocolumna</taxon>
    </lineage>
</organism>
<keyword evidence="1" id="KW-0233">DNA recombination</keyword>
<evidence type="ECO:0000313" key="3">
    <source>
        <dbReference type="EMBL" id="SFO65354.1"/>
    </source>
</evidence>
<sequence length="363" mass="42742">MMDELAKLLELFEVQLNILDALNSEKKNTKDGLKGTYLYKIRDYFINYISDVISSEGYNDRVKLFFETVFNRNHIIGSAVYYVEKNKPKGANELSKERKASSVDEYFIALNRFHELVLVKEYHNPTIFKLLSYSDELKAEVIEKVEADGFELLEKESYPAIQKNEYEYILNFMENKSRISDLDRKVIILFKLLLLYGITVRKVSKIKVNHIDLKKRTLKIECKRHDYLQNVYLELPYGLYIDIEEYIKIKGLDAEDYLFDIEENESLPSSVFSFLLYKIKKAYSMEVNNNSLILKRFTAYGMAKYAISNMLDASINIPVIEMLTDRTVDFILSCRPEKIKNSADYNHYINYKMRSTSTYKEMQ</sequence>
<dbReference type="EMBL" id="FOWD01000057">
    <property type="protein sequence ID" value="SFO65354.1"/>
    <property type="molecule type" value="Genomic_DNA"/>
</dbReference>
<dbReference type="Pfam" id="PF00589">
    <property type="entry name" value="Phage_integrase"/>
    <property type="match status" value="1"/>
</dbReference>
<dbReference type="GO" id="GO:0006310">
    <property type="term" value="P:DNA recombination"/>
    <property type="evidence" value="ECO:0007669"/>
    <property type="project" value="UniProtKB-KW"/>
</dbReference>
<feature type="domain" description="Tyr recombinase" evidence="2">
    <location>
        <begin position="161"/>
        <end position="324"/>
    </location>
</feature>
<name>A0A1I5IXQ4_9FIRM</name>
<dbReference type="Gene3D" id="1.10.443.10">
    <property type="entry name" value="Intergrase catalytic core"/>
    <property type="match status" value="1"/>
</dbReference>
<gene>
    <name evidence="3" type="ORF">SAMN04489757_1572</name>
</gene>
<dbReference type="Proteomes" id="UP000198806">
    <property type="component" value="Unassembled WGS sequence"/>
</dbReference>
<evidence type="ECO:0000256" key="1">
    <source>
        <dbReference type="ARBA" id="ARBA00023172"/>
    </source>
</evidence>
<accession>A0A1I5IXQ4</accession>
<reference evidence="3 4" key="1">
    <citation type="submission" date="2016-10" db="EMBL/GenBank/DDBJ databases">
        <authorList>
            <person name="de Groot N.N."/>
        </authorList>
    </citation>
    <scope>NUCLEOTIDE SEQUENCE [LARGE SCALE GENOMIC DNA]</scope>
    <source>
        <strain evidence="3 4">DSM 1283</strain>
    </source>
</reference>
<dbReference type="SUPFAM" id="SSF56349">
    <property type="entry name" value="DNA breaking-rejoining enzymes"/>
    <property type="match status" value="1"/>
</dbReference>
<dbReference type="GO" id="GO:0015074">
    <property type="term" value="P:DNA integration"/>
    <property type="evidence" value="ECO:0007669"/>
    <property type="project" value="InterPro"/>
</dbReference>
<dbReference type="InterPro" id="IPR002104">
    <property type="entry name" value="Integrase_catalytic"/>
</dbReference>
<dbReference type="InterPro" id="IPR011010">
    <property type="entry name" value="DNA_brk_join_enz"/>
</dbReference>
<dbReference type="GO" id="GO:0003677">
    <property type="term" value="F:DNA binding"/>
    <property type="evidence" value="ECO:0007669"/>
    <property type="project" value="InterPro"/>
</dbReference>
<proteinExistence type="predicted"/>
<protein>
    <submittedName>
        <fullName evidence="3">Phage integrase family protein</fullName>
    </submittedName>
</protein>
<evidence type="ECO:0000259" key="2">
    <source>
        <dbReference type="Pfam" id="PF00589"/>
    </source>
</evidence>
<evidence type="ECO:0000313" key="4">
    <source>
        <dbReference type="Proteomes" id="UP000198806"/>
    </source>
</evidence>
<dbReference type="AlphaFoldDB" id="A0A1I5IXQ4"/>
<keyword evidence="4" id="KW-1185">Reference proteome</keyword>